<dbReference type="AlphaFoldDB" id="W7CTH2"/>
<dbReference type="Pfam" id="PF11151">
    <property type="entry name" value="DUF2929"/>
    <property type="match status" value="1"/>
</dbReference>
<dbReference type="EMBL" id="AODH01000031">
    <property type="protein sequence ID" value="EUJ39111.1"/>
    <property type="molecule type" value="Genomic_DNA"/>
</dbReference>
<evidence type="ECO:0008006" key="4">
    <source>
        <dbReference type="Google" id="ProtNLM"/>
    </source>
</evidence>
<keyword evidence="1" id="KW-0472">Membrane</keyword>
<reference evidence="2 3" key="1">
    <citation type="submission" date="2012-12" db="EMBL/GenBank/DDBJ databases">
        <title>Novel taxa of Listeriaceae from agricultural environments in the United States.</title>
        <authorList>
            <person name="den Bakker H.C."/>
            <person name="Allred A."/>
            <person name="Warchocki S."/>
            <person name="Wright E.M."/>
            <person name="Burrell A."/>
            <person name="Nightingale K.K."/>
            <person name="Kephart D."/>
            <person name="Wiedmann M."/>
        </authorList>
    </citation>
    <scope>NUCLEOTIDE SEQUENCE [LARGE SCALE GENOMIC DNA]</scope>
    <source>
        <strain evidence="2 3">FSL F6-1037</strain>
    </source>
</reference>
<organism evidence="2 3">
    <name type="scientific">Brochothrix campestris FSL F6-1037</name>
    <dbReference type="NCBI Taxonomy" id="1265861"/>
    <lineage>
        <taxon>Bacteria</taxon>
        <taxon>Bacillati</taxon>
        <taxon>Bacillota</taxon>
        <taxon>Bacilli</taxon>
        <taxon>Bacillales</taxon>
        <taxon>Listeriaceae</taxon>
        <taxon>Brochothrix</taxon>
    </lineage>
</organism>
<dbReference type="InterPro" id="IPR021324">
    <property type="entry name" value="DUF2929"/>
</dbReference>
<evidence type="ECO:0000256" key="1">
    <source>
        <dbReference type="SAM" id="Phobius"/>
    </source>
</evidence>
<sequence length="60" mass="6673">MRYVVSALWIFILSAMTNYVVSSMASATFNMGATLLMGTIVTLAVWFLPLMLKSHEELSN</sequence>
<gene>
    <name evidence="2" type="ORF">BCAMP_08160</name>
</gene>
<dbReference type="RefSeq" id="WP_035314848.1">
    <property type="nucleotide sequence ID" value="NZ_AODH01000031.1"/>
</dbReference>
<evidence type="ECO:0000313" key="2">
    <source>
        <dbReference type="EMBL" id="EUJ39111.1"/>
    </source>
</evidence>
<accession>W7CTH2</accession>
<dbReference type="Proteomes" id="UP000019243">
    <property type="component" value="Unassembled WGS sequence"/>
</dbReference>
<keyword evidence="1" id="KW-0812">Transmembrane</keyword>
<evidence type="ECO:0000313" key="3">
    <source>
        <dbReference type="Proteomes" id="UP000019243"/>
    </source>
</evidence>
<feature type="transmembrane region" description="Helical" evidence="1">
    <location>
        <begin position="33"/>
        <end position="52"/>
    </location>
</feature>
<proteinExistence type="predicted"/>
<protein>
    <recommendedName>
        <fullName evidence="4">DUF2929 domain-containing protein</fullName>
    </recommendedName>
</protein>
<keyword evidence="1" id="KW-1133">Transmembrane helix</keyword>
<name>W7CTH2_9LIST</name>
<comment type="caution">
    <text evidence="2">The sequence shown here is derived from an EMBL/GenBank/DDBJ whole genome shotgun (WGS) entry which is preliminary data.</text>
</comment>
<keyword evidence="3" id="KW-1185">Reference proteome</keyword>